<dbReference type="EMBL" id="PGFA01000003">
    <property type="protein sequence ID" value="PJJ52814.1"/>
    <property type="molecule type" value="Genomic_DNA"/>
</dbReference>
<feature type="compositionally biased region" description="Basic and acidic residues" evidence="1">
    <location>
        <begin position="192"/>
        <end position="206"/>
    </location>
</feature>
<reference evidence="3 4" key="1">
    <citation type="submission" date="2017-11" db="EMBL/GenBank/DDBJ databases">
        <title>Genomic Encyclopedia of Archaeal and Bacterial Type Strains, Phase II (KMG-II): From Individual Species to Whole Genera.</title>
        <authorList>
            <person name="Goeker M."/>
        </authorList>
    </citation>
    <scope>NUCLEOTIDE SEQUENCE [LARGE SCALE GENOMIC DNA]</scope>
    <source>
        <strain evidence="3 4">DSM 11115</strain>
    </source>
</reference>
<accession>A0A2M9B4E8</accession>
<evidence type="ECO:0000259" key="2">
    <source>
        <dbReference type="Pfam" id="PF14321"/>
    </source>
</evidence>
<dbReference type="AlphaFoldDB" id="A0A2M9B4E8"/>
<dbReference type="InterPro" id="IPR025491">
    <property type="entry name" value="DUF4382"/>
</dbReference>
<dbReference type="Proteomes" id="UP000228535">
    <property type="component" value="Unassembled WGS sequence"/>
</dbReference>
<evidence type="ECO:0000313" key="4">
    <source>
        <dbReference type="Proteomes" id="UP000228535"/>
    </source>
</evidence>
<dbReference type="RefSeq" id="WP_100337740.1">
    <property type="nucleotide sequence ID" value="NZ_PGFA01000003.1"/>
</dbReference>
<evidence type="ECO:0000313" key="3">
    <source>
        <dbReference type="EMBL" id="PJJ52814.1"/>
    </source>
</evidence>
<dbReference type="OrthoDB" id="2111471at2"/>
<gene>
    <name evidence="3" type="ORF">CLV45_3471</name>
</gene>
<proteinExistence type="predicted"/>
<feature type="region of interest" description="Disordered" evidence="1">
    <location>
        <begin position="187"/>
        <end position="206"/>
    </location>
</feature>
<feature type="domain" description="DUF4382" evidence="2">
    <location>
        <begin position="46"/>
        <end position="175"/>
    </location>
</feature>
<dbReference type="PROSITE" id="PS51257">
    <property type="entry name" value="PROKAR_LIPOPROTEIN"/>
    <property type="match status" value="1"/>
</dbReference>
<keyword evidence="4" id="KW-1185">Reference proteome</keyword>
<comment type="caution">
    <text evidence="3">The sequence shown here is derived from an EMBL/GenBank/DDBJ whole genome shotgun (WGS) entry which is preliminary data.</text>
</comment>
<name>A0A2M9B4E8_9BACT</name>
<organism evidence="3 4">
    <name type="scientific">Hymenobacter chitinivorans DSM 11115</name>
    <dbReference type="NCBI Taxonomy" id="1121954"/>
    <lineage>
        <taxon>Bacteria</taxon>
        <taxon>Pseudomonadati</taxon>
        <taxon>Bacteroidota</taxon>
        <taxon>Cytophagia</taxon>
        <taxon>Cytophagales</taxon>
        <taxon>Hymenobacteraceae</taxon>
        <taxon>Hymenobacter</taxon>
    </lineage>
</organism>
<evidence type="ECO:0000256" key="1">
    <source>
        <dbReference type="SAM" id="MobiDB-lite"/>
    </source>
</evidence>
<dbReference type="Pfam" id="PF14321">
    <property type="entry name" value="DUF4382"/>
    <property type="match status" value="1"/>
</dbReference>
<protein>
    <submittedName>
        <fullName evidence="3">Uncharacterized protein DUF4382</fullName>
    </submittedName>
</protein>
<sequence>MKTNLLLSGLLSAGVLLTGCEDALKDVAVSAQSSTQDAKKTPVAITYFAVNIDLQRVDVSQDADENTSNWATLRDVAAGKRDLLKSGTAASPLFVTAGFQAGTVKQLRLVLGSASTITLNNGRTVALDTPSGEQSGLKVKVNRPVNGGSSYAVLVTIDPNWQVVARGNGTYGLKPVLEGNVIQTLGGNGDEGEARTHREVTSHQIQ</sequence>